<dbReference type="Proteomes" id="UP000829364">
    <property type="component" value="Chromosome 2"/>
</dbReference>
<protein>
    <recommendedName>
        <fullName evidence="2">Amidohydrolase-related domain-containing protein</fullName>
    </recommendedName>
</protein>
<dbReference type="EMBL" id="CP086355">
    <property type="protein sequence ID" value="UNI16343.1"/>
    <property type="molecule type" value="Genomic_DNA"/>
</dbReference>
<feature type="chain" id="PRO_5040188400" description="Amidohydrolase-related domain-containing protein" evidence="1">
    <location>
        <begin position="24"/>
        <end position="351"/>
    </location>
</feature>
<dbReference type="InterPro" id="IPR052358">
    <property type="entry name" value="Aro_Compnd_Degr_Hydrolases"/>
</dbReference>
<dbReference type="OrthoDB" id="2135488at2759"/>
<evidence type="ECO:0000313" key="3">
    <source>
        <dbReference type="EMBL" id="UNI16343.1"/>
    </source>
</evidence>
<keyword evidence="1" id="KW-0732">Signal</keyword>
<dbReference type="InterPro" id="IPR006680">
    <property type="entry name" value="Amidohydro-rel"/>
</dbReference>
<dbReference type="InterPro" id="IPR032466">
    <property type="entry name" value="Metal_Hydrolase"/>
</dbReference>
<name>A0A9Q8QA48_9HYPO</name>
<dbReference type="SUPFAM" id="SSF51556">
    <property type="entry name" value="Metallo-dependent hydrolases"/>
    <property type="match status" value="1"/>
</dbReference>
<gene>
    <name evidence="3" type="ORF">JDV02_002781</name>
</gene>
<proteinExistence type="predicted"/>
<keyword evidence="4" id="KW-1185">Reference proteome</keyword>
<evidence type="ECO:0000256" key="1">
    <source>
        <dbReference type="SAM" id="SignalP"/>
    </source>
</evidence>
<evidence type="ECO:0000259" key="2">
    <source>
        <dbReference type="Pfam" id="PF04909"/>
    </source>
</evidence>
<dbReference type="GO" id="GO:0016787">
    <property type="term" value="F:hydrolase activity"/>
    <property type="evidence" value="ECO:0007669"/>
    <property type="project" value="InterPro"/>
</dbReference>
<organism evidence="3 4">
    <name type="scientific">Purpureocillium takamizusanense</name>
    <dbReference type="NCBI Taxonomy" id="2060973"/>
    <lineage>
        <taxon>Eukaryota</taxon>
        <taxon>Fungi</taxon>
        <taxon>Dikarya</taxon>
        <taxon>Ascomycota</taxon>
        <taxon>Pezizomycotina</taxon>
        <taxon>Sordariomycetes</taxon>
        <taxon>Hypocreomycetidae</taxon>
        <taxon>Hypocreales</taxon>
        <taxon>Ophiocordycipitaceae</taxon>
        <taxon>Purpureocillium</taxon>
    </lineage>
</organism>
<evidence type="ECO:0000313" key="4">
    <source>
        <dbReference type="Proteomes" id="UP000829364"/>
    </source>
</evidence>
<reference evidence="3" key="1">
    <citation type="submission" date="2021-11" db="EMBL/GenBank/DDBJ databases">
        <title>Purpureocillium_takamizusanense_genome.</title>
        <authorList>
            <person name="Nguyen N.-H."/>
        </authorList>
    </citation>
    <scope>NUCLEOTIDE SEQUENCE</scope>
    <source>
        <strain evidence="3">PT3</strain>
    </source>
</reference>
<dbReference type="AlphaFoldDB" id="A0A9Q8QA48"/>
<sequence length="351" mass="39244">MRPLGSLQAYHGLLPLLTAAAHALVAFASVGSRTSSQTPTIGTPQPCLCSFNATKLQLPEGSWDSHFHVIDPVRFPPLRNAAYKPGTHTVWENSVFEHSIGCDHVVMVQPSIYGTNNTLLLESLKAYGPQRARGVVVFDVHNTTEAQLAEWNRIGVRGVRINLQSINATESIERLELTLKVHADAVKPFDWVLQLYAPMELIPSIEAFVPTLGVRIVFDHFGDPKMPQPTGDPQKLDPHSIKGFSAMIRLLKQGRTWVKISGAYRVSKLPGPNYSDLDPLARELFRAAPSRVVYSSDWPHTRFEGLDIRPWNAHLLELVGGDMRLRQKLFRDNARDLWQSTTVNSTLNTKY</sequence>
<feature type="signal peptide" evidence="1">
    <location>
        <begin position="1"/>
        <end position="23"/>
    </location>
</feature>
<dbReference type="Gene3D" id="3.20.20.140">
    <property type="entry name" value="Metal-dependent hydrolases"/>
    <property type="match status" value="1"/>
</dbReference>
<dbReference type="RefSeq" id="XP_047839824.1">
    <property type="nucleotide sequence ID" value="XM_047983852.1"/>
</dbReference>
<dbReference type="PANTHER" id="PTHR35563">
    <property type="entry name" value="BARREL METAL-DEPENDENT HYDROLASE, PUTATIVE (AFU_ORTHOLOGUE AFUA_1G16240)-RELATED"/>
    <property type="match status" value="1"/>
</dbReference>
<accession>A0A9Q8QA48</accession>
<dbReference type="KEGG" id="ptkz:JDV02_002781"/>
<dbReference type="GeneID" id="72064741"/>
<dbReference type="PANTHER" id="PTHR35563:SF2">
    <property type="entry name" value="BARREL METAL-DEPENDENT HYDROLASE, PUTATIVE (AFU_ORTHOLOGUE AFUA_1G16240)-RELATED"/>
    <property type="match status" value="1"/>
</dbReference>
<dbReference type="Pfam" id="PF04909">
    <property type="entry name" value="Amidohydro_2"/>
    <property type="match status" value="1"/>
</dbReference>
<feature type="domain" description="Amidohydrolase-related" evidence="2">
    <location>
        <begin position="64"/>
        <end position="338"/>
    </location>
</feature>